<dbReference type="Pfam" id="PF13302">
    <property type="entry name" value="Acetyltransf_3"/>
    <property type="match status" value="1"/>
</dbReference>
<dbReference type="PANTHER" id="PTHR43328:SF1">
    <property type="entry name" value="N-ACETYLTRANSFERASE DOMAIN-CONTAINING PROTEIN"/>
    <property type="match status" value="1"/>
</dbReference>
<feature type="domain" description="N-acetyltransferase" evidence="1">
    <location>
        <begin position="5"/>
        <end position="150"/>
    </location>
</feature>
<gene>
    <name evidence="2" type="ORF">ACFLIM_11855</name>
</gene>
<reference evidence="2 3" key="1">
    <citation type="submission" date="2024-10" db="EMBL/GenBank/DDBJ databases">
        <authorList>
            <person name="Topkara A.R."/>
            <person name="Saygin H."/>
        </authorList>
    </citation>
    <scope>NUCLEOTIDE SEQUENCE [LARGE SCALE GENOMIC DNA]</scope>
    <source>
        <strain evidence="2 3">M3C6</strain>
    </source>
</reference>
<proteinExistence type="predicted"/>
<dbReference type="Gene3D" id="3.40.630.30">
    <property type="match status" value="1"/>
</dbReference>
<organism evidence="2 3">
    <name type="scientific">Nonomuraea marmarensis</name>
    <dbReference type="NCBI Taxonomy" id="3351344"/>
    <lineage>
        <taxon>Bacteria</taxon>
        <taxon>Bacillati</taxon>
        <taxon>Actinomycetota</taxon>
        <taxon>Actinomycetes</taxon>
        <taxon>Streptosporangiales</taxon>
        <taxon>Streptosporangiaceae</taxon>
        <taxon>Nonomuraea</taxon>
    </lineage>
</organism>
<dbReference type="PROSITE" id="PS51186">
    <property type="entry name" value="GNAT"/>
    <property type="match status" value="1"/>
</dbReference>
<dbReference type="SUPFAM" id="SSF55729">
    <property type="entry name" value="Acyl-CoA N-acyltransferases (Nat)"/>
    <property type="match status" value="1"/>
</dbReference>
<dbReference type="InterPro" id="IPR016181">
    <property type="entry name" value="Acyl_CoA_acyltransferase"/>
</dbReference>
<keyword evidence="3" id="KW-1185">Reference proteome</keyword>
<keyword evidence="2" id="KW-0012">Acyltransferase</keyword>
<dbReference type="PANTHER" id="PTHR43328">
    <property type="entry name" value="ACETYLTRANSFERASE-RELATED"/>
    <property type="match status" value="1"/>
</dbReference>
<evidence type="ECO:0000259" key="1">
    <source>
        <dbReference type="PROSITE" id="PS51186"/>
    </source>
</evidence>
<dbReference type="EC" id="2.3.-.-" evidence="2"/>
<dbReference type="RefSeq" id="WP_393164554.1">
    <property type="nucleotide sequence ID" value="NZ_JBICRM010000006.1"/>
</dbReference>
<dbReference type="InterPro" id="IPR000182">
    <property type="entry name" value="GNAT_dom"/>
</dbReference>
<protein>
    <submittedName>
        <fullName evidence="2">GNAT family N-acetyltransferase</fullName>
        <ecNumber evidence="2">2.3.-.-</ecNumber>
    </submittedName>
</protein>
<dbReference type="EMBL" id="JBICRM010000006">
    <property type="protein sequence ID" value="MFG1703876.1"/>
    <property type="molecule type" value="Genomic_DNA"/>
</dbReference>
<accession>A0ABW7A973</accession>
<dbReference type="GO" id="GO:0016746">
    <property type="term" value="F:acyltransferase activity"/>
    <property type="evidence" value="ECO:0007669"/>
    <property type="project" value="UniProtKB-KW"/>
</dbReference>
<evidence type="ECO:0000313" key="2">
    <source>
        <dbReference type="EMBL" id="MFG1703876.1"/>
    </source>
</evidence>
<evidence type="ECO:0000313" key="3">
    <source>
        <dbReference type="Proteomes" id="UP001603978"/>
    </source>
</evidence>
<sequence>MSNDVRLRDVVEADLEVFLAQEHDPEAVRRSRFTPRPREAFLRHWTTRILADPTVYVQAIIADGELAGNLVAWWEGDKRFIGYWLGREFWGRGIGSRALGLFLQQEKTRPLYADPFHANTASVRLLEKHGFERTGTIQHGEDEHIMLALT</sequence>
<name>A0ABW7A973_9ACTN</name>
<keyword evidence="2" id="KW-0808">Transferase</keyword>
<comment type="caution">
    <text evidence="2">The sequence shown here is derived from an EMBL/GenBank/DDBJ whole genome shotgun (WGS) entry which is preliminary data.</text>
</comment>
<dbReference type="Proteomes" id="UP001603978">
    <property type="component" value="Unassembled WGS sequence"/>
</dbReference>